<comment type="caution">
    <text evidence="1">The sequence shown here is derived from an EMBL/GenBank/DDBJ whole genome shotgun (WGS) entry which is preliminary data.</text>
</comment>
<evidence type="ECO:0000313" key="2">
    <source>
        <dbReference type="Proteomes" id="UP000616151"/>
    </source>
</evidence>
<gene>
    <name evidence="1" type="ORF">JHL16_14545</name>
</gene>
<organism evidence="1 2">
    <name type="scientific">Taklimakanibacter albus</name>
    <dbReference type="NCBI Taxonomy" id="2800327"/>
    <lineage>
        <taxon>Bacteria</taxon>
        <taxon>Pseudomonadati</taxon>
        <taxon>Pseudomonadota</taxon>
        <taxon>Alphaproteobacteria</taxon>
        <taxon>Hyphomicrobiales</taxon>
        <taxon>Aestuariivirgaceae</taxon>
        <taxon>Taklimakanibacter</taxon>
    </lineage>
</organism>
<dbReference type="Proteomes" id="UP000616151">
    <property type="component" value="Unassembled WGS sequence"/>
</dbReference>
<keyword evidence="2" id="KW-1185">Reference proteome</keyword>
<name>A0ACC5R4I5_9HYPH</name>
<proteinExistence type="predicted"/>
<evidence type="ECO:0000313" key="1">
    <source>
        <dbReference type="EMBL" id="MBK1867574.1"/>
    </source>
</evidence>
<dbReference type="EMBL" id="JAENHL010000007">
    <property type="protein sequence ID" value="MBK1867574.1"/>
    <property type="molecule type" value="Genomic_DNA"/>
</dbReference>
<reference evidence="1" key="1">
    <citation type="submission" date="2021-01" db="EMBL/GenBank/DDBJ databases">
        <authorList>
            <person name="Sun Q."/>
        </authorList>
    </citation>
    <scope>NUCLEOTIDE SEQUENCE</scope>
    <source>
        <strain evidence="1">YIM B02566</strain>
    </source>
</reference>
<sequence>MLPLIKNPPPWPNGARVAVCFSFDMDVESLLHLYQKEAAPSRLATSSALRYGPFVSIPRLIDIFKHFGMKQTFFVPGWCIETYPHAIEALLKEGHEIGHHGWLHEKPNTLSAGDEERVLDRALQAFDKVVGARPQGYRAPAYALSEHTPNFLVERGFTYDASLVGDDIPYMLKAEKGSLVELPSDFALDDWVQYVNMKEFGFMMPIQAPERAMEVFRAEFDAAWNHGGLWISVWHPFVSGRLARAEAIVRLIEHMNAKGDVWFAPMSEIAAHVNSLIKTGAWTPRADEVPYWTSPVEHLVTASRG</sequence>
<protein>
    <submittedName>
        <fullName evidence="1">Polysaccharide deacetylase</fullName>
    </submittedName>
</protein>
<accession>A0ACC5R4I5</accession>